<sequence length="37" mass="4242">MSGRSLWVPVGNSFSQDPPALCDTVLERASDRWRHNR</sequence>
<name>A0ABN8UYQ3_STRGL</name>
<dbReference type="Proteomes" id="UP001154015">
    <property type="component" value="Unassembled WGS sequence"/>
</dbReference>
<accession>A0ABN8UYQ3</accession>
<evidence type="ECO:0000313" key="2">
    <source>
        <dbReference type="Proteomes" id="UP001154015"/>
    </source>
</evidence>
<protein>
    <submittedName>
        <fullName evidence="1">Uncharacterized protein</fullName>
    </submittedName>
</protein>
<gene>
    <name evidence="1" type="ORF">SGL43_01014</name>
</gene>
<proteinExistence type="predicted"/>
<organism evidence="1 2">
    <name type="scientific">Streptomyces globisporus</name>
    <dbReference type="NCBI Taxonomy" id="1908"/>
    <lineage>
        <taxon>Bacteria</taxon>
        <taxon>Bacillati</taxon>
        <taxon>Actinomycetota</taxon>
        <taxon>Actinomycetes</taxon>
        <taxon>Kitasatosporales</taxon>
        <taxon>Streptomycetaceae</taxon>
        <taxon>Streptomyces</taxon>
    </lineage>
</organism>
<dbReference type="EMBL" id="CAKXYP010000002">
    <property type="protein sequence ID" value="CAH9414011.1"/>
    <property type="molecule type" value="Genomic_DNA"/>
</dbReference>
<comment type="caution">
    <text evidence="1">The sequence shown here is derived from an EMBL/GenBank/DDBJ whole genome shotgun (WGS) entry which is preliminary data.</text>
</comment>
<keyword evidence="2" id="KW-1185">Reference proteome</keyword>
<evidence type="ECO:0000313" key="1">
    <source>
        <dbReference type="EMBL" id="CAH9414011.1"/>
    </source>
</evidence>
<reference evidence="1" key="1">
    <citation type="submission" date="2022-03" db="EMBL/GenBank/DDBJ databases">
        <authorList>
            <person name="Leyn A S."/>
        </authorList>
    </citation>
    <scope>NUCLEOTIDE SEQUENCE</scope>
    <source>
        <strain evidence="1">Streptomyces globisporus 4-3</strain>
    </source>
</reference>